<name>A0A0U2ILJ3_9BACL</name>
<dbReference type="PROSITE" id="PS51272">
    <property type="entry name" value="SLH"/>
    <property type="match status" value="3"/>
</dbReference>
<feature type="chain" id="PRO_5006830761" evidence="4">
    <location>
        <begin position="30"/>
        <end position="386"/>
    </location>
</feature>
<feature type="domain" description="SLH" evidence="6">
    <location>
        <begin position="332"/>
        <end position="386"/>
    </location>
</feature>
<dbReference type="Pfam" id="PF00395">
    <property type="entry name" value="SLH"/>
    <property type="match status" value="3"/>
</dbReference>
<organism evidence="7 8">
    <name type="scientific">Paenibacillus naphthalenovorans</name>
    <dbReference type="NCBI Taxonomy" id="162209"/>
    <lineage>
        <taxon>Bacteria</taxon>
        <taxon>Bacillati</taxon>
        <taxon>Bacillota</taxon>
        <taxon>Bacilli</taxon>
        <taxon>Bacillales</taxon>
        <taxon>Paenibacillaceae</taxon>
        <taxon>Paenibacillus</taxon>
    </lineage>
</organism>
<comment type="subcellular location">
    <subcellularLocation>
        <location evidence="1">Cell envelope</location>
    </subcellularLocation>
</comment>
<evidence type="ECO:0000313" key="7">
    <source>
        <dbReference type="EMBL" id="ALS20907.1"/>
    </source>
</evidence>
<dbReference type="Pfam" id="PF05031">
    <property type="entry name" value="NEAT"/>
    <property type="match status" value="1"/>
</dbReference>
<evidence type="ECO:0000256" key="3">
    <source>
        <dbReference type="SAM" id="MobiDB-lite"/>
    </source>
</evidence>
<evidence type="ECO:0000256" key="4">
    <source>
        <dbReference type="SAM" id="SignalP"/>
    </source>
</evidence>
<dbReference type="OrthoDB" id="504962at2"/>
<dbReference type="PROSITE" id="PS50978">
    <property type="entry name" value="NEAT"/>
    <property type="match status" value="1"/>
</dbReference>
<feature type="signal peptide" evidence="4">
    <location>
        <begin position="1"/>
        <end position="29"/>
    </location>
</feature>
<keyword evidence="2 4" id="KW-0732">Signal</keyword>
<protein>
    <submittedName>
        <fullName evidence="7">NEAr transporter</fullName>
    </submittedName>
</protein>
<feature type="region of interest" description="Disordered" evidence="3">
    <location>
        <begin position="170"/>
        <end position="210"/>
    </location>
</feature>
<dbReference type="GO" id="GO:0030313">
    <property type="term" value="C:cell envelope"/>
    <property type="evidence" value="ECO:0007669"/>
    <property type="project" value="UniProtKB-SubCell"/>
</dbReference>
<evidence type="ECO:0000256" key="1">
    <source>
        <dbReference type="ARBA" id="ARBA00004196"/>
    </source>
</evidence>
<keyword evidence="8" id="KW-1185">Reference proteome</keyword>
<feature type="domain" description="SLH" evidence="6">
    <location>
        <begin position="267"/>
        <end position="330"/>
    </location>
</feature>
<dbReference type="CDD" id="cd06920">
    <property type="entry name" value="NEAT"/>
    <property type="match status" value="1"/>
</dbReference>
<dbReference type="PANTHER" id="PTHR43308">
    <property type="entry name" value="OUTER MEMBRANE PROTEIN ALPHA-RELATED"/>
    <property type="match status" value="1"/>
</dbReference>
<evidence type="ECO:0000259" key="6">
    <source>
        <dbReference type="PROSITE" id="PS51272"/>
    </source>
</evidence>
<evidence type="ECO:0000313" key="8">
    <source>
        <dbReference type="Proteomes" id="UP000061660"/>
    </source>
</evidence>
<dbReference type="STRING" id="162209.IJ22_05200"/>
<sequence length="386" mass="42352" precursor="true">MKRPMKKLMSGVCIASLLVSAAPIPAAWAADAPPAVTAAQPGSGSAVLQDGKYTINYMVKKFGTEQKSVMQDYVVTPGTLTVVDGKQYFTMTIKQSKETTAFKTEINGSLKDTVVVGTNEEKNTRDVQFEVEDLSKKVKAWVKIEWAELNYFHDYYVDISIDKDSARKISGSAEPAGNADSAADGDTVQEDRGQPASDDPSKPVEAPKPSFSDIHNHWAKEFIEQAAESGIANGYEDGKFNPDGEISRAEFTVLIGRALKLEGKKAELNYTDDDQIPDWAKAHLEQAVGAGIISGYEDRTFRPDRSITRSEIAVMLVRALGLQPETSQKLSFADEGQIPEWAYPYVAATTQKSIMNIRDNNHFAPNDNATRAEAVTSILLLLKYKK</sequence>
<accession>A0A0U2ILJ3</accession>
<dbReference type="Proteomes" id="UP000061660">
    <property type="component" value="Chromosome"/>
</dbReference>
<dbReference type="InterPro" id="IPR037250">
    <property type="entry name" value="NEAT_dom_sf"/>
</dbReference>
<dbReference type="EMBL" id="CP013652">
    <property type="protein sequence ID" value="ALS20907.1"/>
    <property type="molecule type" value="Genomic_DNA"/>
</dbReference>
<reference evidence="8" key="1">
    <citation type="submission" date="2015-12" db="EMBL/GenBank/DDBJ databases">
        <title>Complete genome sequences of two moderately thermophilic Paenibacillus species.</title>
        <authorList>
            <person name="Butler R.III."/>
            <person name="Wang J."/>
            <person name="Stark B.C."/>
            <person name="Pombert J.-F."/>
        </authorList>
    </citation>
    <scope>NUCLEOTIDE SEQUENCE [LARGE SCALE GENOMIC DNA]</scope>
    <source>
        <strain evidence="8">32O-Y</strain>
    </source>
</reference>
<dbReference type="InterPro" id="IPR006635">
    <property type="entry name" value="NEAT_dom"/>
</dbReference>
<dbReference type="KEGG" id="pnp:IJ22_05200"/>
<dbReference type="InterPro" id="IPR001119">
    <property type="entry name" value="SLH_dom"/>
</dbReference>
<dbReference type="SMART" id="SM00725">
    <property type="entry name" value="NEAT"/>
    <property type="match status" value="1"/>
</dbReference>
<dbReference type="PATRIC" id="fig|162209.4.peg.552"/>
<dbReference type="RefSeq" id="WP_062407023.1">
    <property type="nucleotide sequence ID" value="NZ_CP013652.1"/>
</dbReference>
<gene>
    <name evidence="7" type="ORF">IJ22_05200</name>
</gene>
<feature type="domain" description="NEAT" evidence="5">
    <location>
        <begin position="48"/>
        <end position="169"/>
    </location>
</feature>
<evidence type="ECO:0000259" key="5">
    <source>
        <dbReference type="PROSITE" id="PS50978"/>
    </source>
</evidence>
<evidence type="ECO:0000256" key="2">
    <source>
        <dbReference type="ARBA" id="ARBA00022729"/>
    </source>
</evidence>
<dbReference type="Gene3D" id="2.60.40.1850">
    <property type="match status" value="1"/>
</dbReference>
<proteinExistence type="predicted"/>
<dbReference type="AlphaFoldDB" id="A0A0U2ILJ3"/>
<dbReference type="InterPro" id="IPR051465">
    <property type="entry name" value="Cell_Envelope_Struct_Comp"/>
</dbReference>
<dbReference type="SUPFAM" id="SSF158911">
    <property type="entry name" value="NEAT domain-like"/>
    <property type="match status" value="1"/>
</dbReference>
<dbReference type="PANTHER" id="PTHR43308:SF5">
    <property type="entry name" value="S-LAYER PROTEIN _ PEPTIDOGLYCAN ENDO-BETA-N-ACETYLGLUCOSAMINIDASE"/>
    <property type="match status" value="1"/>
</dbReference>
<reference evidence="7 8" key="2">
    <citation type="journal article" date="2016" name="Genome Announc.">
        <title>Complete Genome Sequences of Two Interactive Moderate Thermophiles, Paenibacillus napthalenovorans 32O-Y and Paenibacillus sp. 32O-W.</title>
        <authorList>
            <person name="Butler R.R.III."/>
            <person name="Wang J."/>
            <person name="Stark B.C."/>
            <person name="Pombert J.F."/>
        </authorList>
    </citation>
    <scope>NUCLEOTIDE SEQUENCE [LARGE SCALE GENOMIC DNA]</scope>
    <source>
        <strain evidence="7 8">32O-Y</strain>
    </source>
</reference>
<feature type="domain" description="SLH" evidence="6">
    <location>
        <begin position="206"/>
        <end position="266"/>
    </location>
</feature>